<name>A0ABW6A699_9BACT</name>
<feature type="domain" description="Peptidase M14" evidence="2">
    <location>
        <begin position="40"/>
        <end position="176"/>
    </location>
</feature>
<keyword evidence="1" id="KW-0732">Signal</keyword>
<dbReference type="EC" id="3.4.17.-" evidence="3"/>
<comment type="caution">
    <text evidence="3">The sequence shown here is derived from an EMBL/GenBank/DDBJ whole genome shotgun (WGS) entry which is preliminary data.</text>
</comment>
<organism evidence="3 4">
    <name type="scientific">Terrimonas rubra</name>
    <dbReference type="NCBI Taxonomy" id="1035890"/>
    <lineage>
        <taxon>Bacteria</taxon>
        <taxon>Pseudomonadati</taxon>
        <taxon>Bacteroidota</taxon>
        <taxon>Chitinophagia</taxon>
        <taxon>Chitinophagales</taxon>
        <taxon>Chitinophagaceae</taxon>
        <taxon>Terrimonas</taxon>
    </lineage>
</organism>
<feature type="signal peptide" evidence="1">
    <location>
        <begin position="1"/>
        <end position="19"/>
    </location>
</feature>
<evidence type="ECO:0000259" key="2">
    <source>
        <dbReference type="Pfam" id="PF00246"/>
    </source>
</evidence>
<sequence length="576" mass="65915">MKKSLLLLITLCFYGVITAQTITTVFEQSNGNSTPTYFEIIDWWKKLDKQSTKVTVIQKGDTDAGLPLHLVLVSNDGITDIKKIKQANKRIVFVNNGIHPGEPDGIDASMLLVRDIVTNKYKLPANIVLAIIPVYNIGGCLNRGENYRVDQEGPDAFGSRGNSQNLDLNRDFIKNDSKEARSFAQIFHELDADVFVDNHVSNGADYQHIITLLPTQHNKLGGAMGTFLQTTFQPALYTMMQEKGFDLVPYVNHWSNRKVEEGWKGFWDSPRYSTGYAALWQTFSFMPETHMLKPYKQRVAATYALMQSFIAFTATNSEKIKTLRAEAKEAVKKQAQFPIAFQHDTTMVQTITFKGFESGYKPSGVSGLPRLYYDRTKPFTKQIPHYNEFKVVKEVEKPTAYIIPQGWWKVVELLQVNKVQMRRLTKDTLINVQVYRVEKYTGSATAYEAHHVNTNVEVSINTKAMQFRKGDWYVPMNQVANRFLIETLEPEAEDSYFAWNFFDGILGQKEGYSAYVFEDKAAAILEQNAALKKQLVEKQQTDSQFAKSARAQLDFVFKQTPYYEPEHLRYPVYRVK</sequence>
<keyword evidence="3" id="KW-0378">Hydrolase</keyword>
<reference evidence="4" key="1">
    <citation type="journal article" date="2019" name="Int. J. Syst. Evol. Microbiol.">
        <title>The Global Catalogue of Microorganisms (GCM) 10K type strain sequencing project: providing services to taxonomists for standard genome sequencing and annotation.</title>
        <authorList>
            <consortium name="The Broad Institute Genomics Platform"/>
            <consortium name="The Broad Institute Genome Sequencing Center for Infectious Disease"/>
            <person name="Wu L."/>
            <person name="Ma J."/>
        </authorList>
    </citation>
    <scope>NUCLEOTIDE SEQUENCE [LARGE SCALE GENOMIC DNA]</scope>
    <source>
        <strain evidence="4">KCTC 23299</strain>
    </source>
</reference>
<protein>
    <submittedName>
        <fullName evidence="3">M14 family metallopeptidase</fullName>
        <ecNumber evidence="3">3.4.17.-</ecNumber>
    </submittedName>
</protein>
<keyword evidence="4" id="KW-1185">Reference proteome</keyword>
<evidence type="ECO:0000313" key="3">
    <source>
        <dbReference type="EMBL" id="MFD2920426.1"/>
    </source>
</evidence>
<evidence type="ECO:0000256" key="1">
    <source>
        <dbReference type="SAM" id="SignalP"/>
    </source>
</evidence>
<keyword evidence="3" id="KW-0645">Protease</keyword>
<dbReference type="Pfam" id="PF00246">
    <property type="entry name" value="Peptidase_M14"/>
    <property type="match status" value="1"/>
</dbReference>
<dbReference type="Proteomes" id="UP001597511">
    <property type="component" value="Unassembled WGS sequence"/>
</dbReference>
<dbReference type="SUPFAM" id="SSF53187">
    <property type="entry name" value="Zn-dependent exopeptidases"/>
    <property type="match status" value="1"/>
</dbReference>
<dbReference type="Gene3D" id="3.40.630.10">
    <property type="entry name" value="Zn peptidases"/>
    <property type="match status" value="1"/>
</dbReference>
<dbReference type="CDD" id="cd06241">
    <property type="entry name" value="M14-like"/>
    <property type="match status" value="1"/>
</dbReference>
<dbReference type="EMBL" id="JBHUOZ010000003">
    <property type="protein sequence ID" value="MFD2920426.1"/>
    <property type="molecule type" value="Genomic_DNA"/>
</dbReference>
<accession>A0ABW6A699</accession>
<evidence type="ECO:0000313" key="4">
    <source>
        <dbReference type="Proteomes" id="UP001597511"/>
    </source>
</evidence>
<feature type="chain" id="PRO_5045458938" evidence="1">
    <location>
        <begin position="20"/>
        <end position="576"/>
    </location>
</feature>
<gene>
    <name evidence="3" type="ORF">ACFS6H_11935</name>
</gene>
<dbReference type="InterPro" id="IPR000834">
    <property type="entry name" value="Peptidase_M14"/>
</dbReference>
<dbReference type="RefSeq" id="WP_386098751.1">
    <property type="nucleotide sequence ID" value="NZ_JBHUOZ010000003.1"/>
</dbReference>
<keyword evidence="3" id="KW-0121">Carboxypeptidase</keyword>
<proteinExistence type="predicted"/>
<dbReference type="GO" id="GO:0004180">
    <property type="term" value="F:carboxypeptidase activity"/>
    <property type="evidence" value="ECO:0007669"/>
    <property type="project" value="UniProtKB-KW"/>
</dbReference>